<dbReference type="EMBL" id="ADLQ01000018">
    <property type="protein sequence ID" value="EGA95352.1"/>
    <property type="molecule type" value="Genomic_DNA"/>
</dbReference>
<dbReference type="Pfam" id="PF07228">
    <property type="entry name" value="SpoIIE"/>
    <property type="match status" value="1"/>
</dbReference>
<evidence type="ECO:0000259" key="2">
    <source>
        <dbReference type="SMART" id="SM00331"/>
    </source>
</evidence>
<evidence type="ECO:0000256" key="1">
    <source>
        <dbReference type="ARBA" id="ARBA00022801"/>
    </source>
</evidence>
<dbReference type="SMART" id="SM00331">
    <property type="entry name" value="PP2C_SIG"/>
    <property type="match status" value="1"/>
</dbReference>
<accession>E7GIK1</accession>
<dbReference type="InterPro" id="IPR001932">
    <property type="entry name" value="PPM-type_phosphatase-like_dom"/>
</dbReference>
<name>E7GIK1_CLOS6</name>
<evidence type="ECO:0000313" key="3">
    <source>
        <dbReference type="EMBL" id="EGA95352.1"/>
    </source>
</evidence>
<evidence type="ECO:0000313" key="4">
    <source>
        <dbReference type="Proteomes" id="UP000002970"/>
    </source>
</evidence>
<comment type="caution">
    <text evidence="3">The sequence shown here is derived from an EMBL/GenBank/DDBJ whole genome shotgun (WGS) entry which is preliminary data.</text>
</comment>
<dbReference type="PANTHER" id="PTHR43156:SF2">
    <property type="entry name" value="STAGE II SPORULATION PROTEIN E"/>
    <property type="match status" value="1"/>
</dbReference>
<keyword evidence="1" id="KW-0378">Hydrolase</keyword>
<dbReference type="PANTHER" id="PTHR43156">
    <property type="entry name" value="STAGE II SPORULATION PROTEIN E-RELATED"/>
    <property type="match status" value="1"/>
</dbReference>
<protein>
    <recommendedName>
        <fullName evidence="2">PPM-type phosphatase domain-containing protein</fullName>
    </recommendedName>
</protein>
<dbReference type="InterPro" id="IPR036457">
    <property type="entry name" value="PPM-type-like_dom_sf"/>
</dbReference>
<dbReference type="HOGENOM" id="CLU_703441_0_0_9"/>
<dbReference type="GO" id="GO:0016791">
    <property type="term" value="F:phosphatase activity"/>
    <property type="evidence" value="ECO:0007669"/>
    <property type="project" value="TreeGrafter"/>
</dbReference>
<gene>
    <name evidence="3" type="ORF">HMPREF9474_00744</name>
</gene>
<dbReference type="Gene3D" id="3.60.40.10">
    <property type="entry name" value="PPM-type phosphatase domain"/>
    <property type="match status" value="1"/>
</dbReference>
<feature type="domain" description="PPM-type phosphatase" evidence="2">
    <location>
        <begin position="4"/>
        <end position="218"/>
    </location>
</feature>
<proteinExistence type="predicted"/>
<sequence>MEIKVDMAYKSLNKNEEELCGDKVEILHTDNSHILILADGMGSGVKANILATMTSKILGTMFLRGIPLEECVETIAETLPVCRVRQMAYATFSILQVYDDGTAYLVEFDNPGCIFIRDGEIMKIPEQFRMIDNRRINEYHFKVKLGDAFVLISDGVINAGVGELLNFGWNWDSVAKYAQREYKKTISAMHLAAAISQACDDLYQYRPGDDTTVAVLRIGEKKLVNLMTGPAQCQEDDEGMVTDFMADENAVKVVCGGTSANIVARVLEKEINVAFTGEIDPNIPPTASIEGIDLVTEGVVTMNRVLKLLEQYTRDDEIDEAFFIELDKPNGASMLAKLLIEQCTDLHLFVGKAVNAAYQNTELPFQLGVRQKLVDQIEDVLKRLGKGVSVRYY</sequence>
<organism evidence="3 4">
    <name type="scientific">Clostridium symbiosum (strain WAL-14163)</name>
    <dbReference type="NCBI Taxonomy" id="742740"/>
    <lineage>
        <taxon>Bacteria</taxon>
        <taxon>Bacillati</taxon>
        <taxon>Bacillota</taxon>
        <taxon>Clostridia</taxon>
        <taxon>Lachnospirales</taxon>
        <taxon>Lachnospiraceae</taxon>
        <taxon>Otoolea</taxon>
    </lineage>
</organism>
<dbReference type="InterPro" id="IPR052016">
    <property type="entry name" value="Bact_Sigma-Reg"/>
</dbReference>
<dbReference type="SUPFAM" id="SSF81606">
    <property type="entry name" value="PP2C-like"/>
    <property type="match status" value="1"/>
</dbReference>
<keyword evidence="4" id="KW-1185">Reference proteome</keyword>
<dbReference type="STRING" id="1512.GCA_900049235_00819"/>
<dbReference type="RefSeq" id="WP_003498482.1">
    <property type="nucleotide sequence ID" value="NZ_GL834306.1"/>
</dbReference>
<reference evidence="3 4" key="1">
    <citation type="submission" date="2010-12" db="EMBL/GenBank/DDBJ databases">
        <title>The Genome Sequence of Clostridium symbiosum strain WAL-14163.</title>
        <authorList>
            <person name="Earl A."/>
            <person name="Ward D."/>
            <person name="Feldgarden M."/>
            <person name="Gevers D."/>
            <person name="Finegold S.M."/>
            <person name="Summanen P.H."/>
            <person name="Molitoris D.R."/>
            <person name="Vaisanen M.L."/>
            <person name="Daigneault M."/>
            <person name="Young S.K."/>
            <person name="Zeng Q."/>
            <person name="Gargeya S."/>
            <person name="Fitzgerald M."/>
            <person name="Haas B."/>
            <person name="Abouelleil A."/>
            <person name="Alvarado L."/>
            <person name="Arachchi H.M."/>
            <person name="Berlin A."/>
            <person name="Brown A."/>
            <person name="Chapman S.B."/>
            <person name="Chen Z."/>
            <person name="Dunbar C."/>
            <person name="Freedman E."/>
            <person name="Gearin G."/>
            <person name="Gellesch M."/>
            <person name="Goldberg J."/>
            <person name="Griggs A."/>
            <person name="Gujja S."/>
            <person name="Heilman E."/>
            <person name="Heiman D."/>
            <person name="Howarth C."/>
            <person name="Larson L."/>
            <person name="Lui A."/>
            <person name="MacDonald P.J.P."/>
            <person name="Mehta T."/>
            <person name="Montmayeur A."/>
            <person name="Murphy C."/>
            <person name="Neiman D."/>
            <person name="Pearson M."/>
            <person name="Priest M."/>
            <person name="Roberts A."/>
            <person name="Saif S."/>
            <person name="Shea T."/>
            <person name="Shenoy N."/>
            <person name="Sisk P."/>
            <person name="Stolte C."/>
            <person name="Sykes S."/>
            <person name="White J."/>
            <person name="Yandava C."/>
            <person name="Nusbaum C."/>
            <person name="Birren B."/>
        </authorList>
    </citation>
    <scope>NUCLEOTIDE SEQUENCE [LARGE SCALE GENOMIC DNA]</scope>
    <source>
        <strain evidence="3 4">WAL-14163</strain>
    </source>
</reference>
<dbReference type="AlphaFoldDB" id="E7GIK1"/>
<dbReference type="eggNOG" id="COG2208">
    <property type="taxonomic scope" value="Bacteria"/>
</dbReference>
<dbReference type="Proteomes" id="UP000002970">
    <property type="component" value="Unassembled WGS sequence"/>
</dbReference>